<evidence type="ECO:0000313" key="7">
    <source>
        <dbReference type="EMBL" id="TXL62349.1"/>
    </source>
</evidence>
<dbReference type="EMBL" id="VDUX01000002">
    <property type="protein sequence ID" value="TXL62349.1"/>
    <property type="molecule type" value="Genomic_DNA"/>
</dbReference>
<dbReference type="InterPro" id="IPR014710">
    <property type="entry name" value="RmlC-like_jellyroll"/>
</dbReference>
<evidence type="ECO:0000256" key="2">
    <source>
        <dbReference type="ARBA" id="ARBA00022723"/>
    </source>
</evidence>
<evidence type="ECO:0000256" key="5">
    <source>
        <dbReference type="ARBA" id="ARBA00023004"/>
    </source>
</evidence>
<comment type="caution">
    <text evidence="7">The sequence shown here is derived from an EMBL/GenBank/DDBJ whole genome shotgun (WGS) entry which is preliminary data.</text>
</comment>
<keyword evidence="4" id="KW-0560">Oxidoreductase</keyword>
<dbReference type="PANTHER" id="PTHR12918:SF1">
    <property type="entry name" value="CYSTEINE DIOXYGENASE TYPE 1"/>
    <property type="match status" value="1"/>
</dbReference>
<dbReference type="SUPFAM" id="SSF51182">
    <property type="entry name" value="RmlC-like cupins"/>
    <property type="match status" value="1"/>
</dbReference>
<keyword evidence="5 6" id="KW-0408">Iron</keyword>
<keyword evidence="2 6" id="KW-0479">Metal-binding</keyword>
<evidence type="ECO:0000256" key="3">
    <source>
        <dbReference type="ARBA" id="ARBA00022964"/>
    </source>
</evidence>
<organism evidence="7 8">
    <name type="scientific">Aeromicrobium terrae</name>
    <dbReference type="NCBI Taxonomy" id="2498846"/>
    <lineage>
        <taxon>Bacteria</taxon>
        <taxon>Bacillati</taxon>
        <taxon>Actinomycetota</taxon>
        <taxon>Actinomycetes</taxon>
        <taxon>Propionibacteriales</taxon>
        <taxon>Nocardioidaceae</taxon>
        <taxon>Aeromicrobium</taxon>
    </lineage>
</organism>
<evidence type="ECO:0000256" key="6">
    <source>
        <dbReference type="PIRSR" id="PIRSR610300-51"/>
    </source>
</evidence>
<protein>
    <submittedName>
        <fullName evidence="7">Cysteine dioxygenase</fullName>
    </submittedName>
</protein>
<proteinExistence type="inferred from homology"/>
<dbReference type="Pfam" id="PF05995">
    <property type="entry name" value="CDO_I"/>
    <property type="match status" value="1"/>
</dbReference>
<dbReference type="GO" id="GO:0008198">
    <property type="term" value="F:ferrous iron binding"/>
    <property type="evidence" value="ECO:0007669"/>
    <property type="project" value="TreeGrafter"/>
</dbReference>
<evidence type="ECO:0000313" key="8">
    <source>
        <dbReference type="Proteomes" id="UP000321571"/>
    </source>
</evidence>
<dbReference type="RefSeq" id="WP_147684956.1">
    <property type="nucleotide sequence ID" value="NZ_VDUX01000002.1"/>
</dbReference>
<sequence>MSSRDDTTLSLAELVEWTSAVADDVRAGLYDVRADADQRWHVRLLCDDAVDIWLISWTTEQGTQLHDHGGSSGAFTVVEGVLDESVWRDGAGGLDEHVRTAGDSVVFGEHYVHDVRNTGERTAVSVHAYSPPLTSMRFYDVAHGRLETLAQVWTDDPEEPAPTLKAAS</sequence>
<dbReference type="CDD" id="cd10548">
    <property type="entry name" value="cupin_CDO"/>
    <property type="match status" value="1"/>
</dbReference>
<dbReference type="PANTHER" id="PTHR12918">
    <property type="entry name" value="CYSTEINE DIOXYGENASE"/>
    <property type="match status" value="1"/>
</dbReference>
<dbReference type="Proteomes" id="UP000321571">
    <property type="component" value="Unassembled WGS sequence"/>
</dbReference>
<accession>A0A5C8NKV4</accession>
<name>A0A5C8NKV4_9ACTN</name>
<reference evidence="7 8" key="1">
    <citation type="submission" date="2019-06" db="EMBL/GenBank/DDBJ databases">
        <title>Aeromicrobium sp. nov., isolated from a maize field.</title>
        <authorList>
            <person name="Lin S.-Y."/>
            <person name="Tsai C.-F."/>
            <person name="Young C.-C."/>
        </authorList>
    </citation>
    <scope>NUCLEOTIDE SEQUENCE [LARGE SCALE GENOMIC DNA]</scope>
    <source>
        <strain evidence="7 8">CC-CFT486</strain>
    </source>
</reference>
<evidence type="ECO:0000256" key="4">
    <source>
        <dbReference type="ARBA" id="ARBA00023002"/>
    </source>
</evidence>
<evidence type="ECO:0000256" key="1">
    <source>
        <dbReference type="ARBA" id="ARBA00006622"/>
    </source>
</evidence>
<feature type="binding site" evidence="6">
    <location>
        <position position="113"/>
    </location>
    <ligand>
        <name>Fe cation</name>
        <dbReference type="ChEBI" id="CHEBI:24875"/>
        <note>catalytic</note>
    </ligand>
</feature>
<dbReference type="InterPro" id="IPR011051">
    <property type="entry name" value="RmlC_Cupin_sf"/>
</dbReference>
<keyword evidence="8" id="KW-1185">Reference proteome</keyword>
<dbReference type="AlphaFoldDB" id="A0A5C8NKV4"/>
<gene>
    <name evidence="7" type="ORF">FHP06_06555</name>
</gene>
<keyword evidence="3 7" id="KW-0223">Dioxygenase</keyword>
<comment type="similarity">
    <text evidence="1">Belongs to the cysteine dioxygenase family.</text>
</comment>
<feature type="binding site" evidence="6">
    <location>
        <position position="68"/>
    </location>
    <ligand>
        <name>Fe cation</name>
        <dbReference type="ChEBI" id="CHEBI:24875"/>
        <note>catalytic</note>
    </ligand>
</feature>
<dbReference type="InterPro" id="IPR010300">
    <property type="entry name" value="CDO_1"/>
</dbReference>
<feature type="binding site" evidence="6">
    <location>
        <position position="66"/>
    </location>
    <ligand>
        <name>Fe cation</name>
        <dbReference type="ChEBI" id="CHEBI:24875"/>
        <note>catalytic</note>
    </ligand>
</feature>
<dbReference type="OrthoDB" id="4217976at2"/>
<dbReference type="Gene3D" id="2.60.120.10">
    <property type="entry name" value="Jelly Rolls"/>
    <property type="match status" value="1"/>
</dbReference>
<dbReference type="GO" id="GO:0016702">
    <property type="term" value="F:oxidoreductase activity, acting on single donors with incorporation of molecular oxygen, incorporation of two atoms of oxygen"/>
    <property type="evidence" value="ECO:0007669"/>
    <property type="project" value="InterPro"/>
</dbReference>